<name>A0ABQ7GEF8_DUNSA</name>
<accession>A0ABQ7GEF8</accession>
<dbReference type="Proteomes" id="UP000815325">
    <property type="component" value="Unassembled WGS sequence"/>
</dbReference>
<reference evidence="2" key="1">
    <citation type="submission" date="2017-08" db="EMBL/GenBank/DDBJ databases">
        <authorList>
            <person name="Polle J.E."/>
            <person name="Barry K."/>
            <person name="Cushman J."/>
            <person name="Schmutz J."/>
            <person name="Tran D."/>
            <person name="Hathwaick L.T."/>
            <person name="Yim W.C."/>
            <person name="Jenkins J."/>
            <person name="Mckie-Krisberg Z.M."/>
            <person name="Prochnik S."/>
            <person name="Lindquist E."/>
            <person name="Dockter R.B."/>
            <person name="Adam C."/>
            <person name="Molina H."/>
            <person name="Bunkerborg J."/>
            <person name="Jin E."/>
            <person name="Buchheim M."/>
            <person name="Magnuson J."/>
        </authorList>
    </citation>
    <scope>NUCLEOTIDE SEQUENCE</scope>
    <source>
        <strain evidence="2">CCAP 19/18</strain>
    </source>
</reference>
<feature type="region of interest" description="Disordered" evidence="1">
    <location>
        <begin position="1"/>
        <end position="24"/>
    </location>
</feature>
<keyword evidence="3" id="KW-1185">Reference proteome</keyword>
<evidence type="ECO:0008006" key="4">
    <source>
        <dbReference type="Google" id="ProtNLM"/>
    </source>
</evidence>
<feature type="compositionally biased region" description="Polar residues" evidence="1">
    <location>
        <begin position="15"/>
        <end position="24"/>
    </location>
</feature>
<organism evidence="2 3">
    <name type="scientific">Dunaliella salina</name>
    <name type="common">Green alga</name>
    <name type="synonym">Protococcus salinus</name>
    <dbReference type="NCBI Taxonomy" id="3046"/>
    <lineage>
        <taxon>Eukaryota</taxon>
        <taxon>Viridiplantae</taxon>
        <taxon>Chlorophyta</taxon>
        <taxon>core chlorophytes</taxon>
        <taxon>Chlorophyceae</taxon>
        <taxon>CS clade</taxon>
        <taxon>Chlamydomonadales</taxon>
        <taxon>Dunaliellaceae</taxon>
        <taxon>Dunaliella</taxon>
    </lineage>
</organism>
<sequence>MYGLRARHATGAAQPKTSSASVEHSATFLQPDRLSALLPYSFNRPSDCTFVDILFLKHYLELIRASISSAFKLDLAAMQNTEYIFPAAAHIASKGESWRQCGPPQSPATLPKGVQG</sequence>
<comment type="caution">
    <text evidence="2">The sequence shown here is derived from an EMBL/GenBank/DDBJ whole genome shotgun (WGS) entry which is preliminary data.</text>
</comment>
<feature type="region of interest" description="Disordered" evidence="1">
    <location>
        <begin position="96"/>
        <end position="116"/>
    </location>
</feature>
<protein>
    <recommendedName>
        <fullName evidence="4">Encoded protein</fullName>
    </recommendedName>
</protein>
<gene>
    <name evidence="2" type="ORF">DUNSADRAFT_10971</name>
</gene>
<evidence type="ECO:0000313" key="3">
    <source>
        <dbReference type="Proteomes" id="UP000815325"/>
    </source>
</evidence>
<proteinExistence type="predicted"/>
<evidence type="ECO:0000313" key="2">
    <source>
        <dbReference type="EMBL" id="KAF5832984.1"/>
    </source>
</evidence>
<evidence type="ECO:0000256" key="1">
    <source>
        <dbReference type="SAM" id="MobiDB-lite"/>
    </source>
</evidence>
<dbReference type="EMBL" id="MU069837">
    <property type="protein sequence ID" value="KAF5832984.1"/>
    <property type="molecule type" value="Genomic_DNA"/>
</dbReference>